<dbReference type="RefSeq" id="WP_148457418.1">
    <property type="nucleotide sequence ID" value="NZ_VSFC01000062.1"/>
</dbReference>
<evidence type="ECO:0000256" key="1">
    <source>
        <dbReference type="SAM" id="SignalP"/>
    </source>
</evidence>
<dbReference type="Gene3D" id="2.40.160.10">
    <property type="entry name" value="Porin"/>
    <property type="match status" value="1"/>
</dbReference>
<reference evidence="2 3" key="1">
    <citation type="submission" date="2019-08" db="EMBL/GenBank/DDBJ databases">
        <title>Formosa sediminis sp. nov., isolated from marine sediment.</title>
        <authorList>
            <person name="Cao W.R."/>
        </authorList>
    </citation>
    <scope>NUCLEOTIDE SEQUENCE [LARGE SCALE GENOMIC DNA]</scope>
    <source>
        <strain evidence="2 3">1494</strain>
    </source>
</reference>
<comment type="caution">
    <text evidence="2">The sequence shown here is derived from an EMBL/GenBank/DDBJ whole genome shotgun (WGS) entry which is preliminary data.</text>
</comment>
<dbReference type="Pfam" id="PF07396">
    <property type="entry name" value="Porin_O_P"/>
    <property type="match status" value="1"/>
</dbReference>
<dbReference type="SUPFAM" id="SSF56935">
    <property type="entry name" value="Porins"/>
    <property type="match status" value="1"/>
</dbReference>
<dbReference type="AlphaFoldDB" id="A0A5D0G268"/>
<keyword evidence="3" id="KW-1185">Reference proteome</keyword>
<dbReference type="InterPro" id="IPR010870">
    <property type="entry name" value="Porin_O/P"/>
</dbReference>
<evidence type="ECO:0000313" key="3">
    <source>
        <dbReference type="Proteomes" id="UP000324550"/>
    </source>
</evidence>
<dbReference type="InterPro" id="IPR023614">
    <property type="entry name" value="Porin_dom_sf"/>
</dbReference>
<dbReference type="Proteomes" id="UP000324550">
    <property type="component" value="Unassembled WGS sequence"/>
</dbReference>
<accession>A0A5D0G268</accession>
<proteinExistence type="predicted"/>
<feature type="chain" id="PRO_5022743955" evidence="1">
    <location>
        <begin position="21"/>
        <end position="400"/>
    </location>
</feature>
<organism evidence="2 3">
    <name type="scientific">Formosa maritima</name>
    <dbReference type="NCBI Taxonomy" id="2592046"/>
    <lineage>
        <taxon>Bacteria</taxon>
        <taxon>Pseudomonadati</taxon>
        <taxon>Bacteroidota</taxon>
        <taxon>Flavobacteriia</taxon>
        <taxon>Flavobacteriales</taxon>
        <taxon>Flavobacteriaceae</taxon>
        <taxon>Formosa</taxon>
    </lineage>
</organism>
<dbReference type="EMBL" id="VSFC01000062">
    <property type="protein sequence ID" value="TYA52419.1"/>
    <property type="molecule type" value="Genomic_DNA"/>
</dbReference>
<keyword evidence="1" id="KW-0732">Signal</keyword>
<gene>
    <name evidence="2" type="ORF">FVF61_13860</name>
</gene>
<feature type="signal peptide" evidence="1">
    <location>
        <begin position="1"/>
        <end position="20"/>
    </location>
</feature>
<name>A0A5D0G268_9FLAO</name>
<protein>
    <submittedName>
        <fullName evidence="2">Porin</fullName>
    </submittedName>
</protein>
<dbReference type="OrthoDB" id="5442696at2"/>
<evidence type="ECO:0000313" key="2">
    <source>
        <dbReference type="EMBL" id="TYA52419.1"/>
    </source>
</evidence>
<sequence length="400" mass="45042">MKFKVILILLLLSVISNSTAQEIKSPPFGKGIFNLVGKDSSWTMKVGARMQFLALASWENNDGELINGESNFLVRRARLKFDGYALTPKLKYKLELGLSNRDISGSSVYTSNTPRYILDAVIKWNFYKNFEFWFGQTKLPGNRERVISSGNLQFVDRSILNAGFNIDRDVGVQFRHHFNLTENFIIREIIAISQGEGRNVTTGNLGGFEYTGRLEFLPFGLFPKNGDYLGSSLNRPETPKLAIGITYDFNNNAVKTRSNQGAYMITDTGYYETNITTIFVDAAFKHKGFSFMGEYADRDAEDPIAKDDEGIPTGQVAQVGNAVNLQAGYLFKSNWEVASRYSNVDLSKSITGESTVNEYTLGVSKYIVGHKLKVQSDFTYVDTENINSRLAYRLQFDIHF</sequence>